<proteinExistence type="predicted"/>
<dbReference type="AlphaFoldDB" id="A0AAP0EX51"/>
<protein>
    <submittedName>
        <fullName evidence="1">Uncharacterized protein</fullName>
    </submittedName>
</protein>
<evidence type="ECO:0000313" key="1">
    <source>
        <dbReference type="EMBL" id="KAK9098462.1"/>
    </source>
</evidence>
<dbReference type="EMBL" id="JBBNAF010000011">
    <property type="protein sequence ID" value="KAK9098462.1"/>
    <property type="molecule type" value="Genomic_DNA"/>
</dbReference>
<comment type="caution">
    <text evidence="1">The sequence shown here is derived from an EMBL/GenBank/DDBJ whole genome shotgun (WGS) entry which is preliminary data.</text>
</comment>
<evidence type="ECO:0000313" key="2">
    <source>
        <dbReference type="Proteomes" id="UP001420932"/>
    </source>
</evidence>
<accession>A0AAP0EX51</accession>
<keyword evidence="2" id="KW-1185">Reference proteome</keyword>
<gene>
    <name evidence="1" type="ORF">Syun_025507</name>
</gene>
<name>A0AAP0EX51_9MAGN</name>
<dbReference type="Proteomes" id="UP001420932">
    <property type="component" value="Unassembled WGS sequence"/>
</dbReference>
<organism evidence="1 2">
    <name type="scientific">Stephania yunnanensis</name>
    <dbReference type="NCBI Taxonomy" id="152371"/>
    <lineage>
        <taxon>Eukaryota</taxon>
        <taxon>Viridiplantae</taxon>
        <taxon>Streptophyta</taxon>
        <taxon>Embryophyta</taxon>
        <taxon>Tracheophyta</taxon>
        <taxon>Spermatophyta</taxon>
        <taxon>Magnoliopsida</taxon>
        <taxon>Ranunculales</taxon>
        <taxon>Menispermaceae</taxon>
        <taxon>Menispermoideae</taxon>
        <taxon>Cissampelideae</taxon>
        <taxon>Stephania</taxon>
    </lineage>
</organism>
<sequence length="151" mass="17438">MTEDISSGVSIELLLKASKIVHSPSRSYFFHQFLTTQLDFVVASVFHSEVYNIAAGELMHPRFHCKSRIHPLKSKWSISLSMLKGQVTYQSDILKTHMLQSHTHASEPWRSPWETHSSQVICFAFHDSKLLMETCQEAKNLRKIVTLFYLD</sequence>
<reference evidence="1 2" key="1">
    <citation type="submission" date="2024-01" db="EMBL/GenBank/DDBJ databases">
        <title>Genome assemblies of Stephania.</title>
        <authorList>
            <person name="Yang L."/>
        </authorList>
    </citation>
    <scope>NUCLEOTIDE SEQUENCE [LARGE SCALE GENOMIC DNA]</scope>
    <source>
        <strain evidence="1">YNDBR</strain>
        <tissue evidence="1">Leaf</tissue>
    </source>
</reference>